<evidence type="ECO:0000256" key="2">
    <source>
        <dbReference type="ARBA" id="ARBA00006810"/>
    </source>
</evidence>
<organism evidence="13 14">
    <name type="scientific">Ornithinimicrobium pratense</name>
    <dbReference type="NCBI Taxonomy" id="2593973"/>
    <lineage>
        <taxon>Bacteria</taxon>
        <taxon>Bacillati</taxon>
        <taxon>Actinomycetota</taxon>
        <taxon>Actinomycetes</taxon>
        <taxon>Micrococcales</taxon>
        <taxon>Ornithinimicrobiaceae</taxon>
        <taxon>Ornithinimicrobium</taxon>
    </lineage>
</organism>
<evidence type="ECO:0000256" key="1">
    <source>
        <dbReference type="ARBA" id="ARBA00004141"/>
    </source>
</evidence>
<comment type="subcellular location">
    <subcellularLocation>
        <location evidence="11 12">Cell membrane</location>
        <topology evidence="11 12">Multi-pass membrane protein</topology>
    </subcellularLocation>
    <subcellularLocation>
        <location evidence="1">Membrane</location>
        <topology evidence="1">Multi-pass membrane protein</topology>
    </subcellularLocation>
</comment>
<dbReference type="GO" id="GO:0045259">
    <property type="term" value="C:proton-transporting ATP synthase complex"/>
    <property type="evidence" value="ECO:0007669"/>
    <property type="project" value="UniProtKB-KW"/>
</dbReference>
<dbReference type="InterPro" id="IPR000568">
    <property type="entry name" value="ATP_synth_F0_asu"/>
</dbReference>
<keyword evidence="14" id="KW-1185">Reference proteome</keyword>
<dbReference type="InterPro" id="IPR023011">
    <property type="entry name" value="ATP_synth_F0_asu_AS"/>
</dbReference>
<dbReference type="SUPFAM" id="SSF81336">
    <property type="entry name" value="F1F0 ATP synthase subunit A"/>
    <property type="match status" value="1"/>
</dbReference>
<evidence type="ECO:0000256" key="12">
    <source>
        <dbReference type="RuleBase" id="RU000483"/>
    </source>
</evidence>
<sequence>MSLTALAGSVVAADSSFPPTPSTFWQPLVVFGEVQLFGQQMTIALTRPMVVLALTMVAIGVWLHLSTRKVAVVPSKGQWVTEQAHGFIREGVARDMIGSKDFLPYVPFLFSVFIVILFNNWAGIIPMINLPTFGRVGMAAGLTLIVYVLYHAIGFKRHGFLGYFKFMVPPGLPVVMVPIVFLLELMTFFITRPLTLALRLFGNMFAGHMLVLVLTLGAWQMFQTGGIYSVLAFPAWIASLGVFVFEMLIQAIQAYVFVLLSASYIGAAVADEH</sequence>
<feature type="transmembrane region" description="Helical" evidence="11">
    <location>
        <begin position="196"/>
        <end position="219"/>
    </location>
</feature>
<dbReference type="PANTHER" id="PTHR11410">
    <property type="entry name" value="ATP SYNTHASE SUBUNIT A"/>
    <property type="match status" value="1"/>
</dbReference>
<evidence type="ECO:0000313" key="13">
    <source>
        <dbReference type="EMBL" id="QFG67828.1"/>
    </source>
</evidence>
<accession>A0A5J6V2A1</accession>
<dbReference type="CDD" id="cd00310">
    <property type="entry name" value="ATP-synt_Fo_a_6"/>
    <property type="match status" value="1"/>
</dbReference>
<name>A0A5J6V2A1_9MICO</name>
<dbReference type="AlphaFoldDB" id="A0A5J6V2A1"/>
<keyword evidence="6 11" id="KW-0375">Hydrogen ion transport</keyword>
<dbReference type="GO" id="GO:0005886">
    <property type="term" value="C:plasma membrane"/>
    <property type="evidence" value="ECO:0007669"/>
    <property type="project" value="UniProtKB-SubCell"/>
</dbReference>
<keyword evidence="10 11" id="KW-0066">ATP synthesis</keyword>
<dbReference type="Proteomes" id="UP000326546">
    <property type="component" value="Chromosome"/>
</dbReference>
<dbReference type="PROSITE" id="PS00449">
    <property type="entry name" value="ATPASE_A"/>
    <property type="match status" value="1"/>
</dbReference>
<dbReference type="InterPro" id="IPR035908">
    <property type="entry name" value="F0_ATP_A_sf"/>
</dbReference>
<evidence type="ECO:0000256" key="11">
    <source>
        <dbReference type="HAMAP-Rule" id="MF_01393"/>
    </source>
</evidence>
<evidence type="ECO:0000256" key="8">
    <source>
        <dbReference type="ARBA" id="ARBA00023065"/>
    </source>
</evidence>
<reference evidence="13 14" key="1">
    <citation type="submission" date="2019-09" db="EMBL/GenBank/DDBJ databases">
        <title>Serinicoccus pratensis sp. nov., isolated from meadow soil.</title>
        <authorList>
            <person name="Zhang W."/>
        </authorList>
    </citation>
    <scope>NUCLEOTIDE SEQUENCE [LARGE SCALE GENOMIC DNA]</scope>
    <source>
        <strain evidence="13 14">W204</strain>
    </source>
</reference>
<feature type="transmembrane region" description="Helical" evidence="11">
    <location>
        <begin position="133"/>
        <end position="150"/>
    </location>
</feature>
<dbReference type="Gene3D" id="1.20.120.220">
    <property type="entry name" value="ATP synthase, F0 complex, subunit A"/>
    <property type="match status" value="1"/>
</dbReference>
<evidence type="ECO:0000256" key="6">
    <source>
        <dbReference type="ARBA" id="ARBA00022781"/>
    </source>
</evidence>
<evidence type="ECO:0000256" key="5">
    <source>
        <dbReference type="ARBA" id="ARBA00022692"/>
    </source>
</evidence>
<protein>
    <recommendedName>
        <fullName evidence="11 12">ATP synthase subunit a</fullName>
    </recommendedName>
    <alternativeName>
        <fullName evidence="11">ATP synthase F0 sector subunit a</fullName>
    </alternativeName>
    <alternativeName>
        <fullName evidence="11">F-ATPase subunit 6</fullName>
    </alternativeName>
</protein>
<keyword evidence="8 11" id="KW-0406">Ion transport</keyword>
<feature type="transmembrane region" description="Helical" evidence="11">
    <location>
        <begin position="171"/>
        <end position="190"/>
    </location>
</feature>
<feature type="transmembrane region" description="Helical" evidence="11">
    <location>
        <begin position="37"/>
        <end position="63"/>
    </location>
</feature>
<comment type="function">
    <text evidence="11 12">Key component of the proton channel; it plays a direct role in the translocation of protons across the membrane.</text>
</comment>
<dbReference type="Pfam" id="PF00119">
    <property type="entry name" value="ATP-synt_A"/>
    <property type="match status" value="1"/>
</dbReference>
<dbReference type="PANTHER" id="PTHR11410:SF0">
    <property type="entry name" value="ATP SYNTHASE SUBUNIT A"/>
    <property type="match status" value="1"/>
</dbReference>
<dbReference type="PRINTS" id="PR00123">
    <property type="entry name" value="ATPASEA"/>
</dbReference>
<gene>
    <name evidence="11 13" type="primary">atpB</name>
    <name evidence="13" type="ORF">FY030_03010</name>
</gene>
<dbReference type="OrthoDB" id="9809130at2"/>
<dbReference type="HAMAP" id="MF_01393">
    <property type="entry name" value="ATP_synth_a_bact"/>
    <property type="match status" value="1"/>
</dbReference>
<keyword evidence="3 11" id="KW-0813">Transport</keyword>
<feature type="transmembrane region" description="Helical" evidence="11">
    <location>
        <begin position="226"/>
        <end position="245"/>
    </location>
</feature>
<evidence type="ECO:0000256" key="9">
    <source>
        <dbReference type="ARBA" id="ARBA00023136"/>
    </source>
</evidence>
<feature type="transmembrane region" description="Helical" evidence="11">
    <location>
        <begin position="251"/>
        <end position="270"/>
    </location>
</feature>
<feature type="transmembrane region" description="Helical" evidence="11">
    <location>
        <begin position="102"/>
        <end position="121"/>
    </location>
</feature>
<keyword evidence="11" id="KW-1003">Cell membrane</keyword>
<dbReference type="GO" id="GO:0046933">
    <property type="term" value="F:proton-transporting ATP synthase activity, rotational mechanism"/>
    <property type="evidence" value="ECO:0007669"/>
    <property type="project" value="UniProtKB-UniRule"/>
</dbReference>
<evidence type="ECO:0000256" key="7">
    <source>
        <dbReference type="ARBA" id="ARBA00022989"/>
    </source>
</evidence>
<dbReference type="NCBIfam" id="TIGR01131">
    <property type="entry name" value="ATP_synt_6_or_A"/>
    <property type="match status" value="1"/>
</dbReference>
<proteinExistence type="inferred from homology"/>
<keyword evidence="5 11" id="KW-0812">Transmembrane</keyword>
<evidence type="ECO:0000313" key="14">
    <source>
        <dbReference type="Proteomes" id="UP000326546"/>
    </source>
</evidence>
<evidence type="ECO:0000256" key="4">
    <source>
        <dbReference type="ARBA" id="ARBA00022547"/>
    </source>
</evidence>
<keyword evidence="7 11" id="KW-1133">Transmembrane helix</keyword>
<dbReference type="InterPro" id="IPR045083">
    <property type="entry name" value="ATP_synth_F0_asu_bact/mt"/>
</dbReference>
<comment type="similarity">
    <text evidence="2 11 12">Belongs to the ATPase A chain family.</text>
</comment>
<keyword evidence="4 11" id="KW-0138">CF(0)</keyword>
<dbReference type="EMBL" id="CP044427">
    <property type="protein sequence ID" value="QFG67828.1"/>
    <property type="molecule type" value="Genomic_DNA"/>
</dbReference>
<dbReference type="RefSeq" id="WP_158060220.1">
    <property type="nucleotide sequence ID" value="NZ_CP044427.1"/>
</dbReference>
<evidence type="ECO:0000256" key="3">
    <source>
        <dbReference type="ARBA" id="ARBA00022448"/>
    </source>
</evidence>
<evidence type="ECO:0000256" key="10">
    <source>
        <dbReference type="ARBA" id="ARBA00023310"/>
    </source>
</evidence>
<keyword evidence="9 11" id="KW-0472">Membrane</keyword>
<dbReference type="KEGG" id="serw:FY030_03010"/>